<accession>A0ACC3MQS1</accession>
<sequence length="671" mass="73442">MDIGLDKNLAQNVSLAACSADGITLTASSDIVHLEQRLRTLEDQVRMASTSSDTSHQDEFPTMDTEISSSNASTPRPDHVVSAIAVPAYAPGSIEAIQTSISDRLTEDLVETMDFTRIDDTSIANDTVSAYRGKFSGIETLRKLRGLCSSFIGPPSDPDCLATKMVNALDSPFPAHSLSLVSLVDISFLSPAHIRRWIGIAFEEAFTLWPFLDRRYFTLQVERLFGQKLLVRDKRDNDYLGLIHAVIALGQRYDPDLIDLDENALASTEPRGIKHFGAARDLVSLTECSPSVASIQTILCMCLYLKSISAQRMVYSYVSMATYAAHQLGLHQAEGACHLSARERMIWQRVYVALRTFDAYSTCLLGLPRKLHVIEPATDPMDASSIDSPEMTLAADANMELLDILGTAVERRYFRGADTNSAGPVSVQYNQLSEVGSKLERWTRKYAAVDQVTESSLGRCTRSQLFLRYSKCFVMLMLYCPFLHHVAKPTGGRSSNAYACGSKCVEAAVLAIRTAEALNMQGMLHEAYALTIDVLAVAATTLLAVELGAPENDTFHMVGSASRNAKMLLEGLAKENSAAAQCLESLMPLYQGVTEAASAATAPTERVMQDFTLLAAEDSEFQSFDSQLEPCGSNIVMANPPDDWTQTLIYSTMWSDLGYDNNGTLRPASNI</sequence>
<dbReference type="Proteomes" id="UP001281147">
    <property type="component" value="Unassembled WGS sequence"/>
</dbReference>
<evidence type="ECO:0000313" key="2">
    <source>
        <dbReference type="Proteomes" id="UP001281147"/>
    </source>
</evidence>
<gene>
    <name evidence="1" type="primary">GIN1_6</name>
    <name evidence="1" type="ORF">LTR37_015572</name>
</gene>
<protein>
    <submittedName>
        <fullName evidence="1">Gypsy retrotransposon integrase-like protein 1</fullName>
    </submittedName>
</protein>
<organism evidence="1 2">
    <name type="scientific">Vermiconidia calcicola</name>
    <dbReference type="NCBI Taxonomy" id="1690605"/>
    <lineage>
        <taxon>Eukaryota</taxon>
        <taxon>Fungi</taxon>
        <taxon>Dikarya</taxon>
        <taxon>Ascomycota</taxon>
        <taxon>Pezizomycotina</taxon>
        <taxon>Dothideomycetes</taxon>
        <taxon>Dothideomycetidae</taxon>
        <taxon>Mycosphaerellales</taxon>
        <taxon>Extremaceae</taxon>
        <taxon>Vermiconidia</taxon>
    </lineage>
</organism>
<proteinExistence type="predicted"/>
<name>A0ACC3MQS1_9PEZI</name>
<evidence type="ECO:0000313" key="1">
    <source>
        <dbReference type="EMBL" id="KAK3701350.1"/>
    </source>
</evidence>
<comment type="caution">
    <text evidence="1">The sequence shown here is derived from an EMBL/GenBank/DDBJ whole genome shotgun (WGS) entry which is preliminary data.</text>
</comment>
<reference evidence="1" key="1">
    <citation type="submission" date="2023-07" db="EMBL/GenBank/DDBJ databases">
        <title>Black Yeasts Isolated from many extreme environments.</title>
        <authorList>
            <person name="Coleine C."/>
            <person name="Stajich J.E."/>
            <person name="Selbmann L."/>
        </authorList>
    </citation>
    <scope>NUCLEOTIDE SEQUENCE</scope>
    <source>
        <strain evidence="1">CCFEE 5714</strain>
    </source>
</reference>
<keyword evidence="2" id="KW-1185">Reference proteome</keyword>
<dbReference type="EMBL" id="JAUTXU010000175">
    <property type="protein sequence ID" value="KAK3701350.1"/>
    <property type="molecule type" value="Genomic_DNA"/>
</dbReference>